<gene>
    <name evidence="1" type="ORF">PY07412</name>
</gene>
<dbReference type="InParanoid" id="Q7R811"/>
<keyword evidence="2" id="KW-1185">Reference proteome</keyword>
<protein>
    <submittedName>
        <fullName evidence="1">Uncharacterized protein</fullName>
    </submittedName>
</protein>
<feature type="non-terminal residue" evidence="1">
    <location>
        <position position="1"/>
    </location>
</feature>
<name>Q7R811_PLAYO</name>
<dbReference type="EMBL" id="AABL01002710">
    <property type="protein sequence ID" value="EAA19851.1"/>
    <property type="molecule type" value="Genomic_DNA"/>
</dbReference>
<reference evidence="1 2" key="1">
    <citation type="journal article" date="2002" name="Nature">
        <title>Genome sequence and comparative analysis of the model rodent malaria parasite Plasmodium yoelii yoelii.</title>
        <authorList>
            <person name="Carlton J.M."/>
            <person name="Angiuoli S.V."/>
            <person name="Suh B.B."/>
            <person name="Kooij T.W."/>
            <person name="Pertea M."/>
            <person name="Silva J.C."/>
            <person name="Ermolaeva M.D."/>
            <person name="Allen J.E."/>
            <person name="Selengut J.D."/>
            <person name="Koo H.L."/>
            <person name="Peterson J.D."/>
            <person name="Pop M."/>
            <person name="Kosack D.S."/>
            <person name="Shumway M.F."/>
            <person name="Bidwell S.L."/>
            <person name="Shallom S.J."/>
            <person name="van Aken S.E."/>
            <person name="Riedmuller S.B."/>
            <person name="Feldblyum T.V."/>
            <person name="Cho J.K."/>
            <person name="Quackenbush J."/>
            <person name="Sedegah M."/>
            <person name="Shoaibi A."/>
            <person name="Cummings L.M."/>
            <person name="Florens L."/>
            <person name="Yates J.R."/>
            <person name="Raine J.D."/>
            <person name="Sinden R.E."/>
            <person name="Harris M.A."/>
            <person name="Cunningham D.A."/>
            <person name="Preiser P.R."/>
            <person name="Bergman L.W."/>
            <person name="Vaidya A.B."/>
            <person name="van Lin L.H."/>
            <person name="Janse C.J."/>
            <person name="Waters A.P."/>
            <person name="Smith H.O."/>
            <person name="White O.R."/>
            <person name="Salzberg S.L."/>
            <person name="Venter J.C."/>
            <person name="Fraser C.M."/>
            <person name="Hoffman S.L."/>
            <person name="Gardner M.J."/>
            <person name="Carucci D.J."/>
        </authorList>
    </citation>
    <scope>NUCLEOTIDE SEQUENCE [LARGE SCALE GENOMIC DNA]</scope>
    <source>
        <strain evidence="1 2">17XNL</strain>
    </source>
</reference>
<dbReference type="PaxDb" id="73239-Q7R811"/>
<comment type="caution">
    <text evidence="1">The sequence shown here is derived from an EMBL/GenBank/DDBJ whole genome shotgun (WGS) entry which is preliminary data.</text>
</comment>
<evidence type="ECO:0000313" key="1">
    <source>
        <dbReference type="EMBL" id="EAA19851.1"/>
    </source>
</evidence>
<organism evidence="1 2">
    <name type="scientific">Plasmodium yoelii yoelii</name>
    <dbReference type="NCBI Taxonomy" id="73239"/>
    <lineage>
        <taxon>Eukaryota</taxon>
        <taxon>Sar</taxon>
        <taxon>Alveolata</taxon>
        <taxon>Apicomplexa</taxon>
        <taxon>Aconoidasida</taxon>
        <taxon>Haemosporida</taxon>
        <taxon>Plasmodiidae</taxon>
        <taxon>Plasmodium</taxon>
        <taxon>Plasmodium (Vinckeia)</taxon>
    </lineage>
</organism>
<accession>Q7R811</accession>
<proteinExistence type="predicted"/>
<evidence type="ECO:0000313" key="2">
    <source>
        <dbReference type="Proteomes" id="UP000008553"/>
    </source>
</evidence>
<dbReference type="AlphaFoldDB" id="Q7R811"/>
<dbReference type="Proteomes" id="UP000008553">
    <property type="component" value="Unassembled WGS sequence"/>
</dbReference>
<sequence>KFLYREFKFTSPILMQYM</sequence>